<sequence length="318" mass="34155">MHMSELGTRLISTVSPQFEERKSLTAGTWRLGDLTVRRIGFGAKRLGGRGVVDLGRPGDAAQVKGLLRRAVELGVNHIDTAAFYPTFAHLEQPRDFTGLNWANDAIRQALAPYPNDLVIATKVGPTESGLARPDQLRGLVEDNLRQLGLDCLDLVYLRQTGLETVAEHFGVLAELREAGMIRHLGLSNVRAEHLSQAQEIAPVVAVQNRYGVDFGRVNDAMLTACGEQGIAFVPFFALTGTGREVGGLTHSDPVQTIARDRGATPAQIRIAWTLARGPHVLAIPGTGDPAHLIENLAAATVHLSPAELATLNALPSID</sequence>
<dbReference type="PRINTS" id="PR00069">
    <property type="entry name" value="ALDKETRDTASE"/>
</dbReference>
<feature type="domain" description="NADP-dependent oxidoreductase" evidence="2">
    <location>
        <begin position="38"/>
        <end position="313"/>
    </location>
</feature>
<dbReference type="PANTHER" id="PTHR43625">
    <property type="entry name" value="AFLATOXIN B1 ALDEHYDE REDUCTASE"/>
    <property type="match status" value="1"/>
</dbReference>
<protein>
    <submittedName>
        <fullName evidence="3">Aryl-alcohol dehydrogenase-like predicted oxidoreductase</fullName>
    </submittedName>
</protein>
<comment type="caution">
    <text evidence="3">The sequence shown here is derived from an EMBL/GenBank/DDBJ whole genome shotgun (WGS) entry which is preliminary data.</text>
</comment>
<evidence type="ECO:0000256" key="1">
    <source>
        <dbReference type="ARBA" id="ARBA00023002"/>
    </source>
</evidence>
<evidence type="ECO:0000313" key="4">
    <source>
        <dbReference type="Proteomes" id="UP000295151"/>
    </source>
</evidence>
<dbReference type="InterPro" id="IPR023210">
    <property type="entry name" value="NADP_OxRdtase_dom"/>
</dbReference>
<dbReference type="Proteomes" id="UP000295151">
    <property type="component" value="Unassembled WGS sequence"/>
</dbReference>
<dbReference type="Pfam" id="PF00248">
    <property type="entry name" value="Aldo_ket_red"/>
    <property type="match status" value="1"/>
</dbReference>
<dbReference type="SUPFAM" id="SSF51430">
    <property type="entry name" value="NAD(P)-linked oxidoreductase"/>
    <property type="match status" value="1"/>
</dbReference>
<dbReference type="GO" id="GO:0005737">
    <property type="term" value="C:cytoplasm"/>
    <property type="evidence" value="ECO:0007669"/>
    <property type="project" value="TreeGrafter"/>
</dbReference>
<evidence type="ECO:0000259" key="2">
    <source>
        <dbReference type="Pfam" id="PF00248"/>
    </source>
</evidence>
<dbReference type="PANTHER" id="PTHR43625:SF40">
    <property type="entry name" value="ALDO-KETO REDUCTASE YAKC [NADP(+)]"/>
    <property type="match status" value="1"/>
</dbReference>
<reference evidence="3 4" key="1">
    <citation type="submission" date="2019-03" db="EMBL/GenBank/DDBJ databases">
        <title>Genomic Encyclopedia of Type Strains, Phase III (KMG-III): the genomes of soil and plant-associated and newly described type strains.</title>
        <authorList>
            <person name="Whitman W."/>
        </authorList>
    </citation>
    <scope>NUCLEOTIDE SEQUENCE [LARGE SCALE GENOMIC DNA]</scope>
    <source>
        <strain evidence="3 4">VKM Ac-2575</strain>
    </source>
</reference>
<dbReference type="InterPro" id="IPR036812">
    <property type="entry name" value="NAD(P)_OxRdtase_dom_sf"/>
</dbReference>
<gene>
    <name evidence="3" type="ORF">EV138_1342</name>
</gene>
<dbReference type="AlphaFoldDB" id="A0A4V3FJV5"/>
<accession>A0A4V3FJV5</accession>
<dbReference type="GO" id="GO:0016491">
    <property type="term" value="F:oxidoreductase activity"/>
    <property type="evidence" value="ECO:0007669"/>
    <property type="project" value="UniProtKB-KW"/>
</dbReference>
<dbReference type="InterPro" id="IPR050791">
    <property type="entry name" value="Aldo-Keto_reductase"/>
</dbReference>
<dbReference type="InterPro" id="IPR020471">
    <property type="entry name" value="AKR"/>
</dbReference>
<dbReference type="CDD" id="cd19088">
    <property type="entry name" value="AKR_AKR13B1"/>
    <property type="match status" value="1"/>
</dbReference>
<dbReference type="Gene3D" id="3.20.20.100">
    <property type="entry name" value="NADP-dependent oxidoreductase domain"/>
    <property type="match status" value="1"/>
</dbReference>
<organism evidence="3 4">
    <name type="scientific">Kribbella voronezhensis</name>
    <dbReference type="NCBI Taxonomy" id="2512212"/>
    <lineage>
        <taxon>Bacteria</taxon>
        <taxon>Bacillati</taxon>
        <taxon>Actinomycetota</taxon>
        <taxon>Actinomycetes</taxon>
        <taxon>Propionibacteriales</taxon>
        <taxon>Kribbellaceae</taxon>
        <taxon>Kribbella</taxon>
    </lineage>
</organism>
<evidence type="ECO:0000313" key="3">
    <source>
        <dbReference type="EMBL" id="TDU87813.1"/>
    </source>
</evidence>
<proteinExistence type="predicted"/>
<keyword evidence="1" id="KW-0560">Oxidoreductase</keyword>
<keyword evidence="4" id="KW-1185">Reference proteome</keyword>
<dbReference type="OrthoDB" id="3664926at2"/>
<name>A0A4V3FJV5_9ACTN</name>
<dbReference type="EMBL" id="SOCE01000001">
    <property type="protein sequence ID" value="TDU87813.1"/>
    <property type="molecule type" value="Genomic_DNA"/>
</dbReference>